<protein>
    <submittedName>
        <fullName evidence="2">Uncharacterized protein</fullName>
    </submittedName>
</protein>
<proteinExistence type="predicted"/>
<dbReference type="EMBL" id="OX460343">
    <property type="protein sequence ID" value="CAI9180433.1"/>
    <property type="molecule type" value="Genomic_DNA"/>
</dbReference>
<dbReference type="Proteomes" id="UP001176941">
    <property type="component" value="Chromosome X"/>
</dbReference>
<evidence type="ECO:0000256" key="1">
    <source>
        <dbReference type="SAM" id="MobiDB-lite"/>
    </source>
</evidence>
<name>A0ABN9A3V1_RANTA</name>
<reference evidence="2" key="1">
    <citation type="submission" date="2023-04" db="EMBL/GenBank/DDBJ databases">
        <authorList>
            <consortium name="ELIXIR-Norway"/>
        </authorList>
    </citation>
    <scope>NUCLEOTIDE SEQUENCE [LARGE SCALE GENOMIC DNA]</scope>
</reference>
<sequence>MAPTPTFKGCRPALQADFVCIMKKSVNHEAGESKKTRPSLCVDLLEVLMSVSLSFLFMFSTLALKLECPCFAICHVGFLQRAFWGYSPPSKEGRRFLNYSPFPQEAGGHK</sequence>
<evidence type="ECO:0000313" key="3">
    <source>
        <dbReference type="Proteomes" id="UP001176941"/>
    </source>
</evidence>
<accession>A0ABN9A3V1</accession>
<keyword evidence="3" id="KW-1185">Reference proteome</keyword>
<organism evidence="2 3">
    <name type="scientific">Rangifer tarandus platyrhynchus</name>
    <name type="common">Svalbard reindeer</name>
    <dbReference type="NCBI Taxonomy" id="3082113"/>
    <lineage>
        <taxon>Eukaryota</taxon>
        <taxon>Metazoa</taxon>
        <taxon>Chordata</taxon>
        <taxon>Craniata</taxon>
        <taxon>Vertebrata</taxon>
        <taxon>Euteleostomi</taxon>
        <taxon>Mammalia</taxon>
        <taxon>Eutheria</taxon>
        <taxon>Laurasiatheria</taxon>
        <taxon>Artiodactyla</taxon>
        <taxon>Ruminantia</taxon>
        <taxon>Pecora</taxon>
        <taxon>Cervidae</taxon>
        <taxon>Odocoileinae</taxon>
        <taxon>Rangifer</taxon>
    </lineage>
</organism>
<gene>
    <name evidence="2" type="ORF">MRATA1EN1_LOCUS29395</name>
</gene>
<evidence type="ECO:0000313" key="2">
    <source>
        <dbReference type="EMBL" id="CAI9180433.1"/>
    </source>
</evidence>
<feature type="region of interest" description="Disordered" evidence="1">
    <location>
        <begin position="88"/>
        <end position="110"/>
    </location>
</feature>